<evidence type="ECO:0008006" key="10">
    <source>
        <dbReference type="Google" id="ProtNLM"/>
    </source>
</evidence>
<dbReference type="AlphaFoldDB" id="A0AAV2ZGG6"/>
<dbReference type="GO" id="GO:0052040">
    <property type="term" value="P:symbiont-mediated perturbation of host programmed cell death"/>
    <property type="evidence" value="ECO:0007669"/>
    <property type="project" value="UniProtKB-KW"/>
</dbReference>
<dbReference type="GO" id="GO:0005576">
    <property type="term" value="C:extracellular region"/>
    <property type="evidence" value="ECO:0007669"/>
    <property type="project" value="UniProtKB-SubCell"/>
</dbReference>
<evidence type="ECO:0000256" key="3">
    <source>
        <dbReference type="ARBA" id="ARBA00022525"/>
    </source>
</evidence>
<gene>
    <name evidence="8" type="ORF">N0F65_002878</name>
</gene>
<dbReference type="EMBL" id="DAKRPA010000019">
    <property type="protein sequence ID" value="DBA03470.1"/>
    <property type="molecule type" value="Genomic_DNA"/>
</dbReference>
<feature type="signal peptide" evidence="7">
    <location>
        <begin position="1"/>
        <end position="19"/>
    </location>
</feature>
<feature type="compositionally biased region" description="Low complexity" evidence="6">
    <location>
        <begin position="121"/>
        <end position="173"/>
    </location>
</feature>
<proteinExistence type="inferred from homology"/>
<evidence type="ECO:0000313" key="9">
    <source>
        <dbReference type="Proteomes" id="UP001146120"/>
    </source>
</evidence>
<comment type="caution">
    <text evidence="8">The sequence shown here is derived from an EMBL/GenBank/DDBJ whole genome shotgun (WGS) entry which is preliminary data.</text>
</comment>
<dbReference type="Gene3D" id="1.10.239.10">
    <property type="entry name" value="Elicitin domain"/>
    <property type="match status" value="1"/>
</dbReference>
<reference evidence="8" key="1">
    <citation type="submission" date="2022-11" db="EMBL/GenBank/DDBJ databases">
        <authorList>
            <person name="Morgan W.R."/>
            <person name="Tartar A."/>
        </authorList>
    </citation>
    <scope>NUCLEOTIDE SEQUENCE</scope>
    <source>
        <strain evidence="8">ARSEF 373</strain>
    </source>
</reference>
<evidence type="ECO:0000256" key="2">
    <source>
        <dbReference type="ARBA" id="ARBA00009544"/>
    </source>
</evidence>
<feature type="region of interest" description="Disordered" evidence="6">
    <location>
        <begin position="114"/>
        <end position="175"/>
    </location>
</feature>
<organism evidence="8 9">
    <name type="scientific">Lagenidium giganteum</name>
    <dbReference type="NCBI Taxonomy" id="4803"/>
    <lineage>
        <taxon>Eukaryota</taxon>
        <taxon>Sar</taxon>
        <taxon>Stramenopiles</taxon>
        <taxon>Oomycota</taxon>
        <taxon>Peronosporomycetes</taxon>
        <taxon>Pythiales</taxon>
        <taxon>Pythiaceae</taxon>
    </lineage>
</organism>
<sequence length="267" mass="26610">MKASNLVLMVAAATGLIHAKTQAGSCDLIKVFSLVKPLESNEDVKSCVATTGYDLLPPPGPPSKEMIDKLCKCDSCVSAVSTLQKLNIPDCTLEILGGINVKQVVDSIAQGCAAGGKDNKPTASPSATPAPATTAPAKTPAPATTAPAPATTAPAPGTTKPAPAPATTAPAPSDYKACSGPCNDRTCTSDDGSGSSDDQAGASTSDNCASTGNDSTSSSSPGSVSSNTCTRQNRCTEANYSWSGDCGPTQDGRSIASDHSGPTNCQA</sequence>
<evidence type="ECO:0000256" key="6">
    <source>
        <dbReference type="SAM" id="MobiDB-lite"/>
    </source>
</evidence>
<evidence type="ECO:0000256" key="5">
    <source>
        <dbReference type="ARBA" id="ARBA00023157"/>
    </source>
</evidence>
<keyword evidence="3" id="KW-0964">Secreted</keyword>
<comment type="similarity">
    <text evidence="2">Belongs to the elicitin family.</text>
</comment>
<accession>A0AAV2ZGG6</accession>
<protein>
    <recommendedName>
        <fullName evidence="10">Elicitin-like protein</fullName>
    </recommendedName>
</protein>
<comment type="subcellular location">
    <subcellularLocation>
        <location evidence="1">Secreted</location>
    </subcellularLocation>
</comment>
<dbReference type="Pfam" id="PF00964">
    <property type="entry name" value="Elicitin"/>
    <property type="match status" value="1"/>
</dbReference>
<keyword evidence="9" id="KW-1185">Reference proteome</keyword>
<keyword evidence="5" id="KW-1015">Disulfide bond</keyword>
<reference evidence="8" key="2">
    <citation type="journal article" date="2023" name="Microbiol Resour">
        <title>Decontamination and Annotation of the Draft Genome Sequence of the Oomycete Lagenidium giganteum ARSEF 373.</title>
        <authorList>
            <person name="Morgan W.R."/>
            <person name="Tartar A."/>
        </authorList>
    </citation>
    <scope>NUCLEOTIDE SEQUENCE</scope>
    <source>
        <strain evidence="8">ARSEF 373</strain>
    </source>
</reference>
<feature type="region of interest" description="Disordered" evidence="6">
    <location>
        <begin position="188"/>
        <end position="267"/>
    </location>
</feature>
<evidence type="ECO:0000313" key="8">
    <source>
        <dbReference type="EMBL" id="DBA03470.1"/>
    </source>
</evidence>
<evidence type="ECO:0000256" key="7">
    <source>
        <dbReference type="SAM" id="SignalP"/>
    </source>
</evidence>
<dbReference type="SMART" id="SM01187">
    <property type="entry name" value="Elicitin"/>
    <property type="match status" value="1"/>
</dbReference>
<feature type="compositionally biased region" description="Low complexity" evidence="6">
    <location>
        <begin position="189"/>
        <end position="230"/>
    </location>
</feature>
<dbReference type="InterPro" id="IPR002200">
    <property type="entry name" value="Elicitin"/>
</dbReference>
<dbReference type="Proteomes" id="UP001146120">
    <property type="component" value="Unassembled WGS sequence"/>
</dbReference>
<name>A0AAV2ZGG6_9STRA</name>
<evidence type="ECO:0000256" key="4">
    <source>
        <dbReference type="ARBA" id="ARBA00022978"/>
    </source>
</evidence>
<keyword evidence="4" id="KW-0928">Hypersensitive response elicitation</keyword>
<dbReference type="InterPro" id="IPR036470">
    <property type="entry name" value="Elicitin_sf"/>
</dbReference>
<keyword evidence="7" id="KW-0732">Signal</keyword>
<feature type="chain" id="PRO_5043909749" description="Elicitin-like protein" evidence="7">
    <location>
        <begin position="20"/>
        <end position="267"/>
    </location>
</feature>
<dbReference type="SUPFAM" id="SSF48647">
    <property type="entry name" value="Fungal elicitin"/>
    <property type="match status" value="1"/>
</dbReference>
<feature type="compositionally biased region" description="Polar residues" evidence="6">
    <location>
        <begin position="231"/>
        <end position="242"/>
    </location>
</feature>
<evidence type="ECO:0000256" key="1">
    <source>
        <dbReference type="ARBA" id="ARBA00004613"/>
    </source>
</evidence>